<gene>
    <name evidence="1" type="ORF">DR864_06295</name>
</gene>
<evidence type="ECO:0000313" key="2">
    <source>
        <dbReference type="Proteomes" id="UP000251993"/>
    </source>
</evidence>
<dbReference type="OrthoDB" id="827620at2"/>
<organism evidence="1 2">
    <name type="scientific">Runella rosea</name>
    <dbReference type="NCBI Taxonomy" id="2259595"/>
    <lineage>
        <taxon>Bacteria</taxon>
        <taxon>Pseudomonadati</taxon>
        <taxon>Bacteroidota</taxon>
        <taxon>Cytophagia</taxon>
        <taxon>Cytophagales</taxon>
        <taxon>Spirosomataceae</taxon>
        <taxon>Runella</taxon>
    </lineage>
</organism>
<dbReference type="Proteomes" id="UP000251993">
    <property type="component" value="Chromosome"/>
</dbReference>
<dbReference type="EMBL" id="CP030850">
    <property type="protein sequence ID" value="AXE17367.1"/>
    <property type="molecule type" value="Genomic_DNA"/>
</dbReference>
<sequence length="207" mass="24185">MQKKILFIGFVLMMTSTLHLKAQYSKTDSTYKRWFVGSTLFLVGNLAPVNPPNFAQLNLGYRITGKDVISLELITWKYAWPLGINPFFNKSYGKPEEKFPGYIRDYGIALAYQRFFWKGLYAAVHVMPMWQTFVNDDGKKVDNGFHLFNSYRVGYHIKLFKDRFFLQPSLGIAGRPYHTKMPNGFKEKDDKWSKYTPEPGLHFGYNF</sequence>
<accession>A0A344TFE6</accession>
<evidence type="ECO:0008006" key="3">
    <source>
        <dbReference type="Google" id="ProtNLM"/>
    </source>
</evidence>
<protein>
    <recommendedName>
        <fullName evidence="3">DUF3575 domain-containing protein</fullName>
    </recommendedName>
</protein>
<name>A0A344TFE6_9BACT</name>
<dbReference type="RefSeq" id="WP_114066153.1">
    <property type="nucleotide sequence ID" value="NZ_CP030850.1"/>
</dbReference>
<dbReference type="AlphaFoldDB" id="A0A344TFE6"/>
<reference evidence="1 2" key="1">
    <citation type="submission" date="2018-07" db="EMBL/GenBank/DDBJ databases">
        <title>Genome sequencing of Runella.</title>
        <authorList>
            <person name="Baek M.-G."/>
            <person name="Yi H."/>
        </authorList>
    </citation>
    <scope>NUCLEOTIDE SEQUENCE [LARGE SCALE GENOMIC DNA]</scope>
    <source>
        <strain evidence="1 2">HYN0085</strain>
    </source>
</reference>
<keyword evidence="2" id="KW-1185">Reference proteome</keyword>
<proteinExistence type="predicted"/>
<evidence type="ECO:0000313" key="1">
    <source>
        <dbReference type="EMBL" id="AXE17367.1"/>
    </source>
</evidence>
<dbReference type="KEGG" id="run:DR864_06295"/>